<dbReference type="PANTHER" id="PTHR34934">
    <property type="entry name" value="FLAVIN-DEPENDENT THYMIDYLATE SYNTHASE"/>
    <property type="match status" value="1"/>
</dbReference>
<dbReference type="InterPro" id="IPR003669">
    <property type="entry name" value="Thymidylate_synthase_ThyX"/>
</dbReference>
<evidence type="ECO:0000313" key="2">
    <source>
        <dbReference type="Proteomes" id="UP000178893"/>
    </source>
</evidence>
<dbReference type="Proteomes" id="UP000178893">
    <property type="component" value="Unassembled WGS sequence"/>
</dbReference>
<dbReference type="GO" id="GO:0070402">
    <property type="term" value="F:NADPH binding"/>
    <property type="evidence" value="ECO:0007669"/>
    <property type="project" value="TreeGrafter"/>
</dbReference>
<dbReference type="PROSITE" id="PS51331">
    <property type="entry name" value="THYX"/>
    <property type="match status" value="2"/>
</dbReference>
<dbReference type="InterPro" id="IPR036098">
    <property type="entry name" value="Thymidylate_synthase_ThyX_sf"/>
</dbReference>
<dbReference type="AlphaFoldDB" id="A0A1G2DYD5"/>
<reference evidence="1 2" key="1">
    <citation type="journal article" date="2016" name="Nat. Commun.">
        <title>Thousands of microbial genomes shed light on interconnected biogeochemical processes in an aquifer system.</title>
        <authorList>
            <person name="Anantharaman K."/>
            <person name="Brown C.T."/>
            <person name="Hug L.A."/>
            <person name="Sharon I."/>
            <person name="Castelle C.J."/>
            <person name="Probst A.J."/>
            <person name="Thomas B.C."/>
            <person name="Singh A."/>
            <person name="Wilkins M.J."/>
            <person name="Karaoz U."/>
            <person name="Brodie E.L."/>
            <person name="Williams K.H."/>
            <person name="Hubbard S.S."/>
            <person name="Banfield J.F."/>
        </authorList>
    </citation>
    <scope>NUCLEOTIDE SEQUENCE [LARGE SCALE GENOMIC DNA]</scope>
</reference>
<name>A0A1G2DYD5_9BACT</name>
<dbReference type="EMBL" id="MHLW01000018">
    <property type="protein sequence ID" value="OGZ18061.1"/>
    <property type="molecule type" value="Genomic_DNA"/>
</dbReference>
<organism evidence="1 2">
    <name type="scientific">Candidatus Nealsonbacteria bacterium RBG_13_37_56</name>
    <dbReference type="NCBI Taxonomy" id="1801661"/>
    <lineage>
        <taxon>Bacteria</taxon>
        <taxon>Candidatus Nealsoniibacteriota</taxon>
    </lineage>
</organism>
<dbReference type="PANTHER" id="PTHR34934:SF1">
    <property type="entry name" value="FLAVIN-DEPENDENT THYMIDYLATE SYNTHASE"/>
    <property type="match status" value="1"/>
</dbReference>
<sequence length="485" mass="56725">MSNQRRIYTLPNDLMPEVKAVTFAKCSRSPEPFDQIAKELTEEKSAEFHEKWVVGYGHSSIAEHAVISLAVENVSILATKVIEDSRLASFTEKSTRYQIFNRDRLYRPENVMNSGLAKTYEDTVNSLMDAYQELADPIRKFVEKKYPKEADQDDKLYNMISKARACDNIRYLLPTAVLTNLGITINARELEHLIKKLLSHPLREMQDIGKEIKDKAVEAVPTLVRYADKNSYQIETKKVLAETAQKELKRESESNQAVTIVNYDLEAEDKLIAALLYPYVDLSYKEVMGEVKKMSREKKEEIIDQALKRRDKFDAPLRELEHIYYTFDILIDYGAFRDVQRHRMCTQSNQEATIVHGYDIPPDIVEAGFESRYKETIEKAINGYEEIYKEFPKEAQYLVPLCFRKRVLFTWNLRELFHFISLRSGKKGHPSYRRIAQECWRQLNKIQPLLAKYIKVDMEEMSVSWAASLENKDFYYNPWLARKNK</sequence>
<evidence type="ECO:0008006" key="3">
    <source>
        <dbReference type="Google" id="ProtNLM"/>
    </source>
</evidence>
<dbReference type="GO" id="GO:0006231">
    <property type="term" value="P:dTMP biosynthetic process"/>
    <property type="evidence" value="ECO:0007669"/>
    <property type="project" value="InterPro"/>
</dbReference>
<evidence type="ECO:0000313" key="1">
    <source>
        <dbReference type="EMBL" id="OGZ18061.1"/>
    </source>
</evidence>
<protein>
    <recommendedName>
        <fullName evidence="3">Thymidylate synthase, flavin-dependent</fullName>
    </recommendedName>
</protein>
<accession>A0A1G2DYD5</accession>
<dbReference type="GO" id="GO:0004799">
    <property type="term" value="F:thymidylate synthase activity"/>
    <property type="evidence" value="ECO:0007669"/>
    <property type="project" value="TreeGrafter"/>
</dbReference>
<comment type="caution">
    <text evidence="1">The sequence shown here is derived from an EMBL/GenBank/DDBJ whole genome shotgun (WGS) entry which is preliminary data.</text>
</comment>
<dbReference type="GO" id="GO:0050660">
    <property type="term" value="F:flavin adenine dinucleotide binding"/>
    <property type="evidence" value="ECO:0007669"/>
    <property type="project" value="InterPro"/>
</dbReference>
<proteinExistence type="predicted"/>
<dbReference type="GO" id="GO:0050797">
    <property type="term" value="F:thymidylate synthase (FAD) activity"/>
    <property type="evidence" value="ECO:0007669"/>
    <property type="project" value="InterPro"/>
</dbReference>
<dbReference type="CDD" id="cd20175">
    <property type="entry name" value="ThyX"/>
    <property type="match status" value="2"/>
</dbReference>
<dbReference type="Gene3D" id="3.30.1360.170">
    <property type="match status" value="2"/>
</dbReference>
<dbReference type="Pfam" id="PF02511">
    <property type="entry name" value="Thy1"/>
    <property type="match status" value="2"/>
</dbReference>
<dbReference type="SUPFAM" id="SSF69796">
    <property type="entry name" value="Thymidylate synthase-complementing protein Thy1"/>
    <property type="match status" value="2"/>
</dbReference>
<gene>
    <name evidence="1" type="ORF">A2V72_01325</name>
</gene>